<keyword evidence="1" id="KW-0812">Transmembrane</keyword>
<keyword evidence="1" id="KW-1133">Transmembrane helix</keyword>
<evidence type="ECO:0000313" key="2">
    <source>
        <dbReference type="EMBL" id="RGK86424.1"/>
    </source>
</evidence>
<evidence type="ECO:0000313" key="5">
    <source>
        <dbReference type="Proteomes" id="UP000261324"/>
    </source>
</evidence>
<reference evidence="5 6" key="1">
    <citation type="submission" date="2018-08" db="EMBL/GenBank/DDBJ databases">
        <title>A genome reference for cultivated species of the human gut microbiota.</title>
        <authorList>
            <person name="Zou Y."/>
            <person name="Xue W."/>
            <person name="Luo G."/>
        </authorList>
    </citation>
    <scope>NUCLEOTIDE SEQUENCE [LARGE SCALE GENOMIC DNA]</scope>
    <source>
        <strain evidence="4 7">AF31-13BH</strain>
        <strain evidence="3 6">AF42-21</strain>
        <strain evidence="2 5">TF09-3</strain>
    </source>
</reference>
<comment type="caution">
    <text evidence="2">The sequence shown here is derived from an EMBL/GenBank/DDBJ whole genome shotgun (WGS) entry which is preliminary data.</text>
</comment>
<feature type="transmembrane region" description="Helical" evidence="1">
    <location>
        <begin position="34"/>
        <end position="50"/>
    </location>
</feature>
<dbReference type="Proteomes" id="UP000284152">
    <property type="component" value="Unassembled WGS sequence"/>
</dbReference>
<evidence type="ECO:0000313" key="4">
    <source>
        <dbReference type="EMBL" id="RHN17509.1"/>
    </source>
</evidence>
<protein>
    <submittedName>
        <fullName evidence="2">Uncharacterized protein</fullName>
    </submittedName>
</protein>
<dbReference type="EMBL" id="QRQQ01000003">
    <property type="protein sequence ID" value="RHN17509.1"/>
    <property type="molecule type" value="Genomic_DNA"/>
</dbReference>
<evidence type="ECO:0000256" key="1">
    <source>
        <dbReference type="SAM" id="Phobius"/>
    </source>
</evidence>
<dbReference type="EMBL" id="QRNS01000003">
    <property type="protein sequence ID" value="RHK65595.1"/>
    <property type="molecule type" value="Genomic_DNA"/>
</dbReference>
<dbReference type="AlphaFoldDB" id="A0A3E4Q2A0"/>
<evidence type="ECO:0000313" key="7">
    <source>
        <dbReference type="Proteomes" id="UP000285652"/>
    </source>
</evidence>
<name>A0A3E4Q2A0_9FIRM</name>
<evidence type="ECO:0000313" key="6">
    <source>
        <dbReference type="Proteomes" id="UP000284152"/>
    </source>
</evidence>
<dbReference type="EMBL" id="QSRA01000001">
    <property type="protein sequence ID" value="RGK86424.1"/>
    <property type="molecule type" value="Genomic_DNA"/>
</dbReference>
<gene>
    <name evidence="3" type="ORF">DW054_02790</name>
    <name evidence="4" type="ORF">DWZ24_05245</name>
    <name evidence="2" type="ORF">DXC93_00945</name>
</gene>
<dbReference type="Proteomes" id="UP000285652">
    <property type="component" value="Unassembled WGS sequence"/>
</dbReference>
<sequence length="86" mass="9974">MHFVYNCIQSNLICQETKQKSFKNPIAKRENPKLFLNLALSGFLFYAIFIQECRGILAARCASCNCMTYFYCAPLQSCRRLYQLGD</sequence>
<accession>A0A3E4Q2A0</accession>
<proteinExistence type="predicted"/>
<keyword evidence="1" id="KW-0472">Membrane</keyword>
<evidence type="ECO:0000313" key="3">
    <source>
        <dbReference type="EMBL" id="RHK65595.1"/>
    </source>
</evidence>
<organism evidence="2 5">
    <name type="scientific">Dorea formicigenerans</name>
    <dbReference type="NCBI Taxonomy" id="39486"/>
    <lineage>
        <taxon>Bacteria</taxon>
        <taxon>Bacillati</taxon>
        <taxon>Bacillota</taxon>
        <taxon>Clostridia</taxon>
        <taxon>Lachnospirales</taxon>
        <taxon>Lachnospiraceae</taxon>
        <taxon>Dorea</taxon>
    </lineage>
</organism>
<dbReference type="Proteomes" id="UP000261324">
    <property type="component" value="Unassembled WGS sequence"/>
</dbReference>